<evidence type="ECO:0000259" key="3">
    <source>
        <dbReference type="Pfam" id="PF13191"/>
    </source>
</evidence>
<proteinExistence type="predicted"/>
<dbReference type="SUPFAM" id="SSF52540">
    <property type="entry name" value="P-loop containing nucleoside triphosphate hydrolases"/>
    <property type="match status" value="1"/>
</dbReference>
<evidence type="ECO:0000256" key="1">
    <source>
        <dbReference type="SAM" id="MobiDB-lite"/>
    </source>
</evidence>
<organism evidence="4 5">
    <name type="scientific">Micromonospora maris</name>
    <dbReference type="NCBI Taxonomy" id="1003110"/>
    <lineage>
        <taxon>Bacteria</taxon>
        <taxon>Bacillati</taxon>
        <taxon>Actinomycetota</taxon>
        <taxon>Actinomycetes</taxon>
        <taxon>Micromonosporales</taxon>
        <taxon>Micromonosporaceae</taxon>
        <taxon>Micromonospora</taxon>
    </lineage>
</organism>
<evidence type="ECO:0000313" key="5">
    <source>
        <dbReference type="Proteomes" id="UP000053246"/>
    </source>
</evidence>
<dbReference type="RefSeq" id="WP_013734017.1">
    <property type="nucleotide sequence ID" value="NZ_LMWI01000002.1"/>
</dbReference>
<feature type="region of interest" description="Disordered" evidence="1">
    <location>
        <begin position="266"/>
        <end position="287"/>
    </location>
</feature>
<feature type="domain" description="CHAT" evidence="2">
    <location>
        <begin position="138"/>
        <end position="351"/>
    </location>
</feature>
<dbReference type="EMBL" id="LMWI01000002">
    <property type="protein sequence ID" value="KUJ44752.1"/>
    <property type="molecule type" value="Genomic_DNA"/>
</dbReference>
<keyword evidence="5" id="KW-1185">Reference proteome</keyword>
<dbReference type="PANTHER" id="PTHR10098">
    <property type="entry name" value="RAPSYN-RELATED"/>
    <property type="match status" value="1"/>
</dbReference>
<evidence type="ECO:0000259" key="2">
    <source>
        <dbReference type="Pfam" id="PF12770"/>
    </source>
</evidence>
<dbReference type="Pfam" id="PF13424">
    <property type="entry name" value="TPR_12"/>
    <property type="match status" value="3"/>
</dbReference>
<dbReference type="InterPro" id="IPR024983">
    <property type="entry name" value="CHAT_dom"/>
</dbReference>
<dbReference type="Proteomes" id="UP000053246">
    <property type="component" value="Unassembled WGS sequence"/>
</dbReference>
<comment type="caution">
    <text evidence="4">The sequence shown here is derived from an EMBL/GenBank/DDBJ whole genome shotgun (WGS) entry which is preliminary data.</text>
</comment>
<dbReference type="InterPro" id="IPR011990">
    <property type="entry name" value="TPR-like_helical_dom_sf"/>
</dbReference>
<evidence type="ECO:0008006" key="6">
    <source>
        <dbReference type="Google" id="ProtNLM"/>
    </source>
</evidence>
<protein>
    <recommendedName>
        <fullName evidence="6">CHAT domain-containing protein</fullName>
    </recommendedName>
</protein>
<accession>A0A9X0I107</accession>
<dbReference type="Pfam" id="PF13191">
    <property type="entry name" value="AAA_16"/>
    <property type="match status" value="1"/>
</dbReference>
<dbReference type="OMA" id="IEYGDRY"/>
<dbReference type="Gene3D" id="1.25.40.10">
    <property type="entry name" value="Tetratricopeptide repeat domain"/>
    <property type="match status" value="2"/>
</dbReference>
<reference evidence="4 5" key="1">
    <citation type="submission" date="2015-10" db="EMBL/GenBank/DDBJ databases">
        <authorList>
            <person name="Ju K.-S."/>
            <person name="Doroghazi J.R."/>
            <person name="Metcalf W.W."/>
        </authorList>
    </citation>
    <scope>NUCLEOTIDE SEQUENCE [LARGE SCALE GENOMIC DNA]</scope>
    <source>
        <strain evidence="4 5">NRRL B-24793</strain>
    </source>
</reference>
<feature type="domain" description="Orc1-like AAA ATPase" evidence="3">
    <location>
        <begin position="407"/>
        <end position="531"/>
    </location>
</feature>
<dbReference type="Pfam" id="PF12770">
    <property type="entry name" value="CHAT"/>
    <property type="match status" value="1"/>
</dbReference>
<sequence>MATGLVLDDTGFEVLVDGERVGPRRTLSAEDATLLDTLAARYVRAVQANNDDEVFIALGRELFDWLDGEHRQLTGLLKQAPAPLIFEVQGPRTPSERGWAVLRAPYELLARPSGGFLMQEWTQFSVVRRLGSPGPTPLLDGFRLGLAFMAAAPRGQHELDFEAEEAAILRTVGDTRLDLMVEDTGDPEQLAHRLADLGGFPVLHLSCHGVNNWSAQPGRRGVPALILENEVGDARPTTAADLVRLLTTMPRLMFVSACLTATAADATGHLPPGSGRRTGQGRSEGGTPLVAHSLATALVTAGVPAVLGWDGSVNDRAAIIFAEKLYGQLAKRADLAEAVGEARRALFESTDMTVRADWHLARLWLGPTGGGPLVAGTRRRSLVGAVRGITTFLAGKEQVPVASADMFVGRRPELQQALRALRSGERAGVLLHGQGRLGKSSLAARIVDRFPERAVAVVFGDYSAMAILDEIAKAVRAYPTARDLIECRRPEVRDRPEALEDVLIDLLTGPCAQEGDGQRPLLLVIDDLEQILDPDPTGLHRVKTGSAPVLAAVLRAFDPLETDSRLLLTSRYLFTLGGLESRLETVQLRPLSSVARYKLLQRQQGLIPTERQAERAKLAQRALDASGGNPGLQDLIGRRLVYSEQVSLERAETAVAGLEAYLKQGDLPSDADLRAFLENLDLDDLLVLTGPAHVALLRAVTLFDLPVPASAIEVLANHAGGSVDRLRALGLLDAFPDVYDPQRPAVAVNPLVAGRLAPLTPQEQTTLAALAVEPLFNAWGGTERQSRRGPAVDLQLTRLAIAADNPVVVAVCAALAVWALRSGLAVNAYRLGQEAITLLDRHHTPVPSFLLRQVADAAQTSGDGDAAEALFDRALQHVQNADEQDPDPLDQARIMAELADFVSVRGEPEQAERLLRQAHHLFLVAGSEQEAAAAMGSIADIHHRRGDYDEALRIRHNIELPVYERLGDTRSTATTWSKIADIHYQRGDYDETLRIHHDIALPVYERLGDTRSTATTWGRIADIHYQRGDYDETLRIHHDIALPVYERLGDSRFTAATWSKIADIHYQRGDYDETLRIHHDIALPVYERLGDTRSTATTWGRIADIHYQRGDYDEALRIRRERQLPVYERLGDTRSTAITWGQIADIHFDRGDYDEALRIRRERQLPVYERLGDTRETAITWGRIADILHQRGDYDGAAELQCKRLEVHESHGDLDAVANATWGLAQIDLMRYDYESAFPRLVTSFNLLIRLQRPDGMAVVGHTLGQLLVGAGLSDKARPVLELSLAAARKIGITELVQAINELLANLPEQGETT</sequence>
<dbReference type="InterPro" id="IPR041664">
    <property type="entry name" value="AAA_16"/>
</dbReference>
<evidence type="ECO:0000313" key="4">
    <source>
        <dbReference type="EMBL" id="KUJ44752.1"/>
    </source>
</evidence>
<name>A0A9X0I107_9ACTN</name>
<dbReference type="SUPFAM" id="SSF48452">
    <property type="entry name" value="TPR-like"/>
    <property type="match status" value="3"/>
</dbReference>
<dbReference type="InterPro" id="IPR027417">
    <property type="entry name" value="P-loop_NTPase"/>
</dbReference>
<dbReference type="Gene3D" id="3.40.50.300">
    <property type="entry name" value="P-loop containing nucleotide triphosphate hydrolases"/>
    <property type="match status" value="1"/>
</dbReference>
<gene>
    <name evidence="4" type="ORF">ADL17_16515</name>
</gene>